<sequence length="161" mass="18080">MNAIAASLENMASPTLLETKTLDELKADVINVGLNTLTSQQKVFVTTFGAKFLGKYGNYEDSMAVATTIMMNNCLPFANQLIEMWEDYEARGKTQAQIFQRGFKMADMFMTKKRIGTIYCRLKAAFMKYDATIWPYMRQNINTIVSFAVLEGLPNACTPPA</sequence>
<proteinExistence type="predicted"/>
<dbReference type="WBParaSite" id="ES5_v2.g14151.t1">
    <property type="protein sequence ID" value="ES5_v2.g14151.t1"/>
    <property type="gene ID" value="ES5_v2.g14151"/>
</dbReference>
<accession>A0AC34FA70</accession>
<protein>
    <submittedName>
        <fullName evidence="2">Uncharacterized protein</fullName>
    </submittedName>
</protein>
<name>A0AC34FA70_9BILA</name>
<organism evidence="1 2">
    <name type="scientific">Panagrolaimus sp. ES5</name>
    <dbReference type="NCBI Taxonomy" id="591445"/>
    <lineage>
        <taxon>Eukaryota</taxon>
        <taxon>Metazoa</taxon>
        <taxon>Ecdysozoa</taxon>
        <taxon>Nematoda</taxon>
        <taxon>Chromadorea</taxon>
        <taxon>Rhabditida</taxon>
        <taxon>Tylenchina</taxon>
        <taxon>Panagrolaimomorpha</taxon>
        <taxon>Panagrolaimoidea</taxon>
        <taxon>Panagrolaimidae</taxon>
        <taxon>Panagrolaimus</taxon>
    </lineage>
</organism>
<evidence type="ECO:0000313" key="2">
    <source>
        <dbReference type="WBParaSite" id="ES5_v2.g14151.t1"/>
    </source>
</evidence>
<reference evidence="2" key="1">
    <citation type="submission" date="2022-11" db="UniProtKB">
        <authorList>
            <consortium name="WormBaseParasite"/>
        </authorList>
    </citation>
    <scope>IDENTIFICATION</scope>
</reference>
<dbReference type="Proteomes" id="UP000887579">
    <property type="component" value="Unplaced"/>
</dbReference>
<evidence type="ECO:0000313" key="1">
    <source>
        <dbReference type="Proteomes" id="UP000887579"/>
    </source>
</evidence>